<gene>
    <name evidence="3" type="ORF">Dthio_PD3370</name>
</gene>
<evidence type="ECO:0000313" key="4">
    <source>
        <dbReference type="Proteomes" id="UP000005496"/>
    </source>
</evidence>
<dbReference type="Proteomes" id="UP000005496">
    <property type="component" value="Unassembled WGS sequence"/>
</dbReference>
<dbReference type="InterPro" id="IPR010985">
    <property type="entry name" value="Ribbon_hlx_hlx"/>
</dbReference>
<proteinExistence type="predicted"/>
<dbReference type="EMBL" id="ACJN02000001">
    <property type="protein sequence ID" value="EFI35928.1"/>
    <property type="molecule type" value="Genomic_DNA"/>
</dbReference>
<organism evidence="3 4">
    <name type="scientific">Desulfonatronospira thiodismutans ASO3-1</name>
    <dbReference type="NCBI Taxonomy" id="555779"/>
    <lineage>
        <taxon>Bacteria</taxon>
        <taxon>Pseudomonadati</taxon>
        <taxon>Thermodesulfobacteriota</taxon>
        <taxon>Desulfovibrionia</taxon>
        <taxon>Desulfovibrionales</taxon>
        <taxon>Desulfonatronovibrionaceae</taxon>
        <taxon>Desulfonatronospira</taxon>
    </lineage>
</organism>
<dbReference type="Gene3D" id="1.10.1220.10">
    <property type="entry name" value="Met repressor-like"/>
    <property type="match status" value="1"/>
</dbReference>
<keyword evidence="4" id="KW-1185">Reference proteome</keyword>
<dbReference type="eggNOG" id="COG0864">
    <property type="taxonomic scope" value="Bacteria"/>
</dbReference>
<dbReference type="Pfam" id="PF01402">
    <property type="entry name" value="RHH_1"/>
    <property type="match status" value="1"/>
</dbReference>
<feature type="domain" description="Ribbon-helix-helix protein CopG" evidence="2">
    <location>
        <begin position="2"/>
        <end position="42"/>
    </location>
</feature>
<dbReference type="InterPro" id="IPR002145">
    <property type="entry name" value="CopG"/>
</dbReference>
<evidence type="ECO:0000313" key="3">
    <source>
        <dbReference type="EMBL" id="EFI35928.1"/>
    </source>
</evidence>
<dbReference type="RefSeq" id="WP_008869056.1">
    <property type="nucleotide sequence ID" value="NZ_ACJN02000001.1"/>
</dbReference>
<evidence type="ECO:0000256" key="1">
    <source>
        <dbReference type="SAM" id="MobiDB-lite"/>
    </source>
</evidence>
<evidence type="ECO:0000259" key="2">
    <source>
        <dbReference type="Pfam" id="PF01402"/>
    </source>
</evidence>
<dbReference type="OrthoDB" id="163449at2"/>
<dbReference type="SUPFAM" id="SSF47598">
    <property type="entry name" value="Ribbon-helix-helix"/>
    <property type="match status" value="1"/>
</dbReference>
<protein>
    <submittedName>
        <fullName evidence="3">Transcriptional regulator, CopG family</fullName>
    </submittedName>
</protein>
<dbReference type="GO" id="GO:0006355">
    <property type="term" value="P:regulation of DNA-templated transcription"/>
    <property type="evidence" value="ECO:0007669"/>
    <property type="project" value="InterPro"/>
</dbReference>
<feature type="region of interest" description="Disordered" evidence="1">
    <location>
        <begin position="53"/>
        <end position="76"/>
    </location>
</feature>
<feature type="compositionally biased region" description="Acidic residues" evidence="1">
    <location>
        <begin position="66"/>
        <end position="76"/>
    </location>
</feature>
<dbReference type="InterPro" id="IPR013321">
    <property type="entry name" value="Arc_rbn_hlx_hlx"/>
</dbReference>
<name>D6SML7_9BACT</name>
<accession>D6SML7</accession>
<comment type="caution">
    <text evidence="3">The sequence shown here is derived from an EMBL/GenBank/DDBJ whole genome shotgun (WGS) entry which is preliminary data.</text>
</comment>
<reference evidence="3" key="1">
    <citation type="submission" date="2010-05" db="EMBL/GenBank/DDBJ databases">
        <title>The draft genome of Desulfonatronospira thiodismutans ASO3-1.</title>
        <authorList>
            <consortium name="US DOE Joint Genome Institute (JGI-PGF)"/>
            <person name="Lucas S."/>
            <person name="Copeland A."/>
            <person name="Lapidus A."/>
            <person name="Cheng J.-F."/>
            <person name="Bruce D."/>
            <person name="Goodwin L."/>
            <person name="Pitluck S."/>
            <person name="Chertkov O."/>
            <person name="Brettin T."/>
            <person name="Detter J.C."/>
            <person name="Han C."/>
            <person name="Land M.L."/>
            <person name="Hauser L."/>
            <person name="Kyrpides N."/>
            <person name="Mikhailova N."/>
            <person name="Muyzer G."/>
            <person name="Woyke T."/>
        </authorList>
    </citation>
    <scope>NUCLEOTIDE SEQUENCE [LARGE SCALE GENOMIC DNA]</scope>
    <source>
        <strain evidence="3">ASO3-1</strain>
    </source>
</reference>
<dbReference type="AlphaFoldDB" id="D6SML7"/>
<dbReference type="CDD" id="cd22231">
    <property type="entry name" value="RHH_NikR_HicB-like"/>
    <property type="match status" value="1"/>
</dbReference>
<sequence>MKTVQITIDKELVQEVDQITQQLRTSRSAFTRKALQEALDRYKRELLEQKHRQGYEKHPVNSEEFPGWEEEQVWVD</sequence>